<dbReference type="InterPro" id="IPR001680">
    <property type="entry name" value="WD40_rpt"/>
</dbReference>
<feature type="compositionally biased region" description="Basic and acidic residues" evidence="2">
    <location>
        <begin position="176"/>
        <end position="186"/>
    </location>
</feature>
<keyword evidence="1" id="KW-0853">WD repeat</keyword>
<evidence type="ECO:0000313" key="4">
    <source>
        <dbReference type="Proteomes" id="UP000054538"/>
    </source>
</evidence>
<feature type="region of interest" description="Disordered" evidence="2">
    <location>
        <begin position="168"/>
        <end position="195"/>
    </location>
</feature>
<organism evidence="3 4">
    <name type="scientific">Paxillus rubicundulus Ve08.2h10</name>
    <dbReference type="NCBI Taxonomy" id="930991"/>
    <lineage>
        <taxon>Eukaryota</taxon>
        <taxon>Fungi</taxon>
        <taxon>Dikarya</taxon>
        <taxon>Basidiomycota</taxon>
        <taxon>Agaricomycotina</taxon>
        <taxon>Agaricomycetes</taxon>
        <taxon>Agaricomycetidae</taxon>
        <taxon>Boletales</taxon>
        <taxon>Paxilineae</taxon>
        <taxon>Paxillaceae</taxon>
        <taxon>Paxillus</taxon>
    </lineage>
</organism>
<dbReference type="InParanoid" id="A0A0D0E993"/>
<evidence type="ECO:0000256" key="1">
    <source>
        <dbReference type="PROSITE-ProRule" id="PRU00221"/>
    </source>
</evidence>
<dbReference type="Gene3D" id="2.130.10.10">
    <property type="entry name" value="YVTN repeat-like/Quinoprotein amine dehydrogenase"/>
    <property type="match status" value="1"/>
</dbReference>
<dbReference type="SUPFAM" id="SSF50978">
    <property type="entry name" value="WD40 repeat-like"/>
    <property type="match status" value="1"/>
</dbReference>
<dbReference type="SMART" id="SM00320">
    <property type="entry name" value="WD40"/>
    <property type="match status" value="1"/>
</dbReference>
<proteinExistence type="predicted"/>
<accession>A0A0D0E993</accession>
<dbReference type="AlphaFoldDB" id="A0A0D0E993"/>
<dbReference type="Pfam" id="PF00400">
    <property type="entry name" value="WD40"/>
    <property type="match status" value="1"/>
</dbReference>
<feature type="repeat" description="WD" evidence="1">
    <location>
        <begin position="10"/>
        <end position="42"/>
    </location>
</feature>
<name>A0A0D0E993_9AGAM</name>
<dbReference type="Proteomes" id="UP000054538">
    <property type="component" value="Unassembled WGS sequence"/>
</dbReference>
<evidence type="ECO:0000256" key="2">
    <source>
        <dbReference type="SAM" id="MobiDB-lite"/>
    </source>
</evidence>
<keyword evidence="4" id="KW-1185">Reference proteome</keyword>
<dbReference type="EMBL" id="KN824866">
    <property type="protein sequence ID" value="KIK99234.1"/>
    <property type="molecule type" value="Genomic_DNA"/>
</dbReference>
<dbReference type="PROSITE" id="PS50082">
    <property type="entry name" value="WD_REPEATS_2"/>
    <property type="match status" value="1"/>
</dbReference>
<gene>
    <name evidence="3" type="ORF">PAXRUDRAFT_9032</name>
</gene>
<dbReference type="PROSITE" id="PS50294">
    <property type="entry name" value="WD_REPEATS_REGION"/>
    <property type="match status" value="1"/>
</dbReference>
<reference evidence="3 4" key="1">
    <citation type="submission" date="2014-04" db="EMBL/GenBank/DDBJ databases">
        <authorList>
            <consortium name="DOE Joint Genome Institute"/>
            <person name="Kuo A."/>
            <person name="Kohler A."/>
            <person name="Jargeat P."/>
            <person name="Nagy L.G."/>
            <person name="Floudas D."/>
            <person name="Copeland A."/>
            <person name="Barry K.W."/>
            <person name="Cichocki N."/>
            <person name="Veneault-Fourrey C."/>
            <person name="LaButti K."/>
            <person name="Lindquist E.A."/>
            <person name="Lipzen A."/>
            <person name="Lundell T."/>
            <person name="Morin E."/>
            <person name="Murat C."/>
            <person name="Sun H."/>
            <person name="Tunlid A."/>
            <person name="Henrissat B."/>
            <person name="Grigoriev I.V."/>
            <person name="Hibbett D.S."/>
            <person name="Martin F."/>
            <person name="Nordberg H.P."/>
            <person name="Cantor M.N."/>
            <person name="Hua S.X."/>
        </authorList>
    </citation>
    <scope>NUCLEOTIDE SEQUENCE [LARGE SCALE GENOMIC DNA]</scope>
    <source>
        <strain evidence="3 4">Ve08.2h10</strain>
    </source>
</reference>
<feature type="region of interest" description="Disordered" evidence="2">
    <location>
        <begin position="115"/>
        <end position="141"/>
    </location>
</feature>
<dbReference type="HOGENOM" id="CLU_1300070_0_0_1"/>
<evidence type="ECO:0000313" key="3">
    <source>
        <dbReference type="EMBL" id="KIK99234.1"/>
    </source>
</evidence>
<protein>
    <submittedName>
        <fullName evidence="3">Uncharacterized protein</fullName>
    </submittedName>
</protein>
<reference evidence="4" key="2">
    <citation type="submission" date="2015-01" db="EMBL/GenBank/DDBJ databases">
        <title>Evolutionary Origins and Diversification of the Mycorrhizal Mutualists.</title>
        <authorList>
            <consortium name="DOE Joint Genome Institute"/>
            <consortium name="Mycorrhizal Genomics Consortium"/>
            <person name="Kohler A."/>
            <person name="Kuo A."/>
            <person name="Nagy L.G."/>
            <person name="Floudas D."/>
            <person name="Copeland A."/>
            <person name="Barry K.W."/>
            <person name="Cichocki N."/>
            <person name="Veneault-Fourrey C."/>
            <person name="LaButti K."/>
            <person name="Lindquist E.A."/>
            <person name="Lipzen A."/>
            <person name="Lundell T."/>
            <person name="Morin E."/>
            <person name="Murat C."/>
            <person name="Riley R."/>
            <person name="Ohm R."/>
            <person name="Sun H."/>
            <person name="Tunlid A."/>
            <person name="Henrissat B."/>
            <person name="Grigoriev I.V."/>
            <person name="Hibbett D.S."/>
            <person name="Martin F."/>
        </authorList>
    </citation>
    <scope>NUCLEOTIDE SEQUENCE [LARGE SCALE GENOMIC DNA]</scope>
    <source>
        <strain evidence="4">Ve08.2h10</strain>
    </source>
</reference>
<dbReference type="InterPro" id="IPR036322">
    <property type="entry name" value="WD40_repeat_dom_sf"/>
</dbReference>
<dbReference type="InterPro" id="IPR015943">
    <property type="entry name" value="WD40/YVTN_repeat-like_dom_sf"/>
</dbReference>
<sequence>MGTSSLNNFLKGHSHPVKWATFTPDGQQLVTAGDDMEICLWDTKIEALRVRKYSWGGGGYITRPEDFGQYISRLDGEVWGPEDGKRNLPSSDMNQRSGVRRFHATMSNIPTTEFGDAAQDKPGALAPAATPPHSAPGAPSYHDHDSGFLGGSVGIYSRHDSDVHCYPIVPSTRDPLTQREKAKDQDELNTPRARTSKRLMRFGQYLKPPQKP</sequence>